<keyword evidence="2" id="KW-1185">Reference proteome</keyword>
<dbReference type="EMBL" id="CP107052">
    <property type="protein sequence ID" value="UYH50513.1"/>
    <property type="molecule type" value="Genomic_DNA"/>
</dbReference>
<dbReference type="RefSeq" id="WP_319806098.1">
    <property type="nucleotide sequence ID" value="NZ_CP107052.1"/>
</dbReference>
<dbReference type="Proteomes" id="UP001163831">
    <property type="component" value="Chromosome"/>
</dbReference>
<proteinExistence type="predicted"/>
<evidence type="ECO:0000313" key="1">
    <source>
        <dbReference type="EMBL" id="UYH50513.1"/>
    </source>
</evidence>
<protein>
    <submittedName>
        <fullName evidence="1">Uncharacterized protein</fullName>
    </submittedName>
</protein>
<name>A0ABY6GI10_9PROT</name>
<sequence length="132" mass="15246">MTMHSIYDMPSEEISLRQLSILRKSERNLARSNALAACEQEERLRSERTRVERAIYEEEYEVLALSMDDVEVEQFMSWLPQARRAVSEARRLEGRARIDMLYALTALETASAAVEEAEVERQVTPSRLPQSV</sequence>
<reference evidence="1" key="1">
    <citation type="submission" date="2022-10" db="EMBL/GenBank/DDBJ databases">
        <title>Candidatus Kirkpatrella diaphorinas gen. nov., sp. nov., an uncultured endosymbiont identified in a population of Diaphorina citri from Hawaii.</title>
        <authorList>
            <person name="Henry E.M."/>
            <person name="Carlson C.R."/>
            <person name="Kuo Y.-W."/>
        </authorList>
    </citation>
    <scope>NUCLEOTIDE SEQUENCE</scope>
    <source>
        <strain evidence="1">CADCRV1</strain>
    </source>
</reference>
<evidence type="ECO:0000313" key="2">
    <source>
        <dbReference type="Proteomes" id="UP001163831"/>
    </source>
</evidence>
<organism evidence="1 2">
    <name type="scientific">Candidatus Kirkpatrickella diaphorinae</name>
    <dbReference type="NCBI Taxonomy" id="2984322"/>
    <lineage>
        <taxon>Bacteria</taxon>
        <taxon>Pseudomonadati</taxon>
        <taxon>Pseudomonadota</taxon>
        <taxon>Alphaproteobacteria</taxon>
        <taxon>Acetobacterales</taxon>
        <taxon>Acetobacteraceae</taxon>
        <taxon>Candidatus Kirkpatrickella</taxon>
    </lineage>
</organism>
<accession>A0ABY6GI10</accession>
<gene>
    <name evidence="1" type="ORF">N5W20_05135</name>
</gene>